<name>A0A1F6T9Y3_9PROT</name>
<protein>
    <recommendedName>
        <fullName evidence="3">Zinc-dependent peptidase</fullName>
    </recommendedName>
</protein>
<evidence type="ECO:0000313" key="2">
    <source>
        <dbReference type="Proteomes" id="UP000177925"/>
    </source>
</evidence>
<evidence type="ECO:0008006" key="3">
    <source>
        <dbReference type="Google" id="ProtNLM"/>
    </source>
</evidence>
<evidence type="ECO:0000313" key="1">
    <source>
        <dbReference type="EMBL" id="OGI41930.1"/>
    </source>
</evidence>
<dbReference type="EMBL" id="MFSS01000108">
    <property type="protein sequence ID" value="OGI41930.1"/>
    <property type="molecule type" value="Genomic_DNA"/>
</dbReference>
<dbReference type="GO" id="GO:0008237">
    <property type="term" value="F:metallopeptidase activity"/>
    <property type="evidence" value="ECO:0007669"/>
    <property type="project" value="InterPro"/>
</dbReference>
<organism evidence="1 2">
    <name type="scientific">Candidatus Muproteobacteria bacterium RBG_16_64_11</name>
    <dbReference type="NCBI Taxonomy" id="1817758"/>
    <lineage>
        <taxon>Bacteria</taxon>
        <taxon>Pseudomonadati</taxon>
        <taxon>Pseudomonadota</taxon>
        <taxon>Candidatus Muproteobacteria</taxon>
    </lineage>
</organism>
<dbReference type="GO" id="GO:0004177">
    <property type="term" value="F:aminopeptidase activity"/>
    <property type="evidence" value="ECO:0007669"/>
    <property type="project" value="TreeGrafter"/>
</dbReference>
<dbReference type="InterPro" id="IPR024079">
    <property type="entry name" value="MetalloPept_cat_dom_sf"/>
</dbReference>
<dbReference type="PANTHER" id="PTHR30164:SF2">
    <property type="entry name" value="PROTEIN MTFA"/>
    <property type="match status" value="1"/>
</dbReference>
<dbReference type="InterPro" id="IPR010384">
    <property type="entry name" value="MtfA_fam"/>
</dbReference>
<comment type="caution">
    <text evidence="1">The sequence shown here is derived from an EMBL/GenBank/DDBJ whole genome shotgun (WGS) entry which is preliminary data.</text>
</comment>
<proteinExistence type="predicted"/>
<dbReference type="CDD" id="cd20169">
    <property type="entry name" value="Peptidase_M90_mtfA"/>
    <property type="match status" value="1"/>
</dbReference>
<dbReference type="Gene3D" id="1.10.472.150">
    <property type="entry name" value="Glucose-regulated metallo-peptidase M90, N-terminal domain"/>
    <property type="match status" value="1"/>
</dbReference>
<accession>A0A1F6T9Y3</accession>
<dbReference type="PANTHER" id="PTHR30164">
    <property type="entry name" value="MTFA PEPTIDASE"/>
    <property type="match status" value="1"/>
</dbReference>
<dbReference type="AlphaFoldDB" id="A0A1F6T9Y3"/>
<dbReference type="GO" id="GO:0005829">
    <property type="term" value="C:cytosol"/>
    <property type="evidence" value="ECO:0007669"/>
    <property type="project" value="TreeGrafter"/>
</dbReference>
<sequence length="265" mass="30253">MPSVRRLYRRWLLRRHRIPETDWARAVERLPYCQALDPTDRQRLRELVTLFLLDKEFEGAAGLVVGDDMRLWVALQACILILNLGLDYYAGWSAIILYPGDFRVRRQHAEGLAETLWEHESLALVHETTDELSGESWPRGPVILSWQAVDAGDSGQNIVLHEFAHKLDMLNGDADGFPPLHAGMHAPAWTRDFEGAYQHLCDALDSGAPVGIDPYAAESPAEFFAVLSETFFIDPLLVRRDFPEVYRHLKDFYRQDPQALLRSST</sequence>
<gene>
    <name evidence="1" type="ORF">A2150_08605</name>
</gene>
<dbReference type="Gene3D" id="3.40.390.10">
    <property type="entry name" value="Collagenase (Catalytic Domain)"/>
    <property type="match status" value="1"/>
</dbReference>
<dbReference type="Pfam" id="PF06167">
    <property type="entry name" value="Peptidase_M90"/>
    <property type="match status" value="1"/>
</dbReference>
<dbReference type="STRING" id="1817758.A2150_08605"/>
<dbReference type="SUPFAM" id="SSF55486">
    <property type="entry name" value="Metalloproteases ('zincins'), catalytic domain"/>
    <property type="match status" value="1"/>
</dbReference>
<dbReference type="InterPro" id="IPR042252">
    <property type="entry name" value="MtfA_N"/>
</dbReference>
<reference evidence="1 2" key="1">
    <citation type="journal article" date="2016" name="Nat. Commun.">
        <title>Thousands of microbial genomes shed light on interconnected biogeochemical processes in an aquifer system.</title>
        <authorList>
            <person name="Anantharaman K."/>
            <person name="Brown C.T."/>
            <person name="Hug L.A."/>
            <person name="Sharon I."/>
            <person name="Castelle C.J."/>
            <person name="Probst A.J."/>
            <person name="Thomas B.C."/>
            <person name="Singh A."/>
            <person name="Wilkins M.J."/>
            <person name="Karaoz U."/>
            <person name="Brodie E.L."/>
            <person name="Williams K.H."/>
            <person name="Hubbard S.S."/>
            <person name="Banfield J.F."/>
        </authorList>
    </citation>
    <scope>NUCLEOTIDE SEQUENCE [LARGE SCALE GENOMIC DNA]</scope>
</reference>
<dbReference type="Proteomes" id="UP000177925">
    <property type="component" value="Unassembled WGS sequence"/>
</dbReference>